<dbReference type="InParanoid" id="A0A078A4U5"/>
<protein>
    <recommendedName>
        <fullName evidence="7">Amino acid transporter transmembrane domain-containing protein</fullName>
    </recommendedName>
</protein>
<accession>A0A078A4U5</accession>
<organism evidence="8 9">
    <name type="scientific">Stylonychia lemnae</name>
    <name type="common">Ciliate</name>
    <dbReference type="NCBI Taxonomy" id="5949"/>
    <lineage>
        <taxon>Eukaryota</taxon>
        <taxon>Sar</taxon>
        <taxon>Alveolata</taxon>
        <taxon>Ciliophora</taxon>
        <taxon>Intramacronucleata</taxon>
        <taxon>Spirotrichea</taxon>
        <taxon>Stichotrichia</taxon>
        <taxon>Sporadotrichida</taxon>
        <taxon>Oxytrichidae</taxon>
        <taxon>Stylonychinae</taxon>
        <taxon>Stylonychia</taxon>
    </lineage>
</organism>
<feature type="transmembrane region" description="Helical" evidence="6">
    <location>
        <begin position="279"/>
        <end position="295"/>
    </location>
</feature>
<sequence>MATKYNHKFEENSDIYEDQETQNSPQSQKFESIDIRNSGIQIEMQDFNNVTENQFQDVSLSGRNQIRYNDEMPHRQIIIPGQLVQYIIELGLDGSRDDHKEHESFKNDKFNGHNNHNNQDFDDIDKNQETYSMHNLSILDHEFGSGNVGQLGTVFNIFKCFVGIGILAMPNAFSDVIFESLNRNSIQFGIVGGSMGILMIGVLNFYTMKLQIYCKEKYGSKYETYSDLGHVIFGPWGKFSVDFSLIISQLGCGVAYLLFIGKQLDQVACQSTGFCDKKQLYISLAGMLLVPVCWLKTFKFVSYISIFASFSIVFAFSATSKTIQIVLIILMLQYPIICRCSLEQQFLILKGYGDKIEDIVTLNLPHNSISNAARAFYCIGLMGSYPIQVIPALEIIEKTKCFIKIPTAPIFPGVNNLKQI</sequence>
<feature type="transmembrane region" description="Helical" evidence="6">
    <location>
        <begin position="239"/>
        <end position="259"/>
    </location>
</feature>
<keyword evidence="3 6" id="KW-1133">Transmembrane helix</keyword>
<dbReference type="OrthoDB" id="339469at2759"/>
<dbReference type="InterPro" id="IPR013057">
    <property type="entry name" value="AA_transpt_TM"/>
</dbReference>
<feature type="compositionally biased region" description="Basic and acidic residues" evidence="5">
    <location>
        <begin position="98"/>
        <end position="111"/>
    </location>
</feature>
<feature type="region of interest" description="Disordered" evidence="5">
    <location>
        <begin position="1"/>
        <end position="30"/>
    </location>
</feature>
<evidence type="ECO:0000259" key="7">
    <source>
        <dbReference type="Pfam" id="PF01490"/>
    </source>
</evidence>
<dbReference type="PANTHER" id="PTHR22950">
    <property type="entry name" value="AMINO ACID TRANSPORTER"/>
    <property type="match status" value="1"/>
</dbReference>
<evidence type="ECO:0000256" key="6">
    <source>
        <dbReference type="SAM" id="Phobius"/>
    </source>
</evidence>
<evidence type="ECO:0000256" key="5">
    <source>
        <dbReference type="SAM" id="MobiDB-lite"/>
    </source>
</evidence>
<dbReference type="EMBL" id="CCKQ01004634">
    <property type="protein sequence ID" value="CDW75794.1"/>
    <property type="molecule type" value="Genomic_DNA"/>
</dbReference>
<name>A0A078A4U5_STYLE</name>
<keyword evidence="2 6" id="KW-0812">Transmembrane</keyword>
<feature type="compositionally biased region" description="Polar residues" evidence="5">
    <location>
        <begin position="21"/>
        <end position="30"/>
    </location>
</feature>
<keyword evidence="9" id="KW-1185">Reference proteome</keyword>
<evidence type="ECO:0000256" key="1">
    <source>
        <dbReference type="ARBA" id="ARBA00004141"/>
    </source>
</evidence>
<evidence type="ECO:0000256" key="2">
    <source>
        <dbReference type="ARBA" id="ARBA00022692"/>
    </source>
</evidence>
<dbReference type="GO" id="GO:0016020">
    <property type="term" value="C:membrane"/>
    <property type="evidence" value="ECO:0007669"/>
    <property type="project" value="UniProtKB-SubCell"/>
</dbReference>
<reference evidence="8 9" key="1">
    <citation type="submission" date="2014-06" db="EMBL/GenBank/DDBJ databases">
        <authorList>
            <person name="Swart Estienne"/>
        </authorList>
    </citation>
    <scope>NUCLEOTIDE SEQUENCE [LARGE SCALE GENOMIC DNA]</scope>
    <source>
        <strain evidence="8 9">130c</strain>
    </source>
</reference>
<dbReference type="AlphaFoldDB" id="A0A078A4U5"/>
<feature type="transmembrane region" description="Helical" evidence="6">
    <location>
        <begin position="154"/>
        <end position="173"/>
    </location>
</feature>
<dbReference type="GO" id="GO:0015179">
    <property type="term" value="F:L-amino acid transmembrane transporter activity"/>
    <property type="evidence" value="ECO:0007669"/>
    <property type="project" value="TreeGrafter"/>
</dbReference>
<evidence type="ECO:0000313" key="9">
    <source>
        <dbReference type="Proteomes" id="UP000039865"/>
    </source>
</evidence>
<evidence type="ECO:0000256" key="3">
    <source>
        <dbReference type="ARBA" id="ARBA00022989"/>
    </source>
</evidence>
<dbReference type="Pfam" id="PF01490">
    <property type="entry name" value="Aa_trans"/>
    <property type="match status" value="2"/>
</dbReference>
<feature type="domain" description="Amino acid transporter transmembrane" evidence="7">
    <location>
        <begin position="153"/>
        <end position="328"/>
    </location>
</feature>
<evidence type="ECO:0000313" key="8">
    <source>
        <dbReference type="EMBL" id="CDW75794.1"/>
    </source>
</evidence>
<dbReference type="Proteomes" id="UP000039865">
    <property type="component" value="Unassembled WGS sequence"/>
</dbReference>
<comment type="subcellular location">
    <subcellularLocation>
        <location evidence="1">Membrane</location>
        <topology evidence="1">Multi-pass membrane protein</topology>
    </subcellularLocation>
</comment>
<proteinExistence type="predicted"/>
<feature type="region of interest" description="Disordered" evidence="5">
    <location>
        <begin position="98"/>
        <end position="118"/>
    </location>
</feature>
<feature type="transmembrane region" description="Helical" evidence="6">
    <location>
        <begin position="185"/>
        <end position="207"/>
    </location>
</feature>
<keyword evidence="4 6" id="KW-0472">Membrane</keyword>
<dbReference type="PANTHER" id="PTHR22950:SF349">
    <property type="entry name" value="AMINO ACID TRANSPORTER TRANSMEMBRANE DOMAIN-CONTAINING PROTEIN"/>
    <property type="match status" value="1"/>
</dbReference>
<evidence type="ECO:0000256" key="4">
    <source>
        <dbReference type="ARBA" id="ARBA00023136"/>
    </source>
</evidence>
<gene>
    <name evidence="8" type="primary">Contig14880.g15848</name>
    <name evidence="8" type="ORF">STYLEM_4789</name>
</gene>
<feature type="domain" description="Amino acid transporter transmembrane" evidence="7">
    <location>
        <begin position="352"/>
        <end position="399"/>
    </location>
</feature>